<dbReference type="RefSeq" id="WP_072951526.1">
    <property type="nucleotide sequence ID" value="NZ_FRCT01000010.1"/>
</dbReference>
<protein>
    <submittedName>
        <fullName evidence="2">Prepilin-type N-terminal cleavage/methylation domain-containing protein</fullName>
    </submittedName>
</protein>
<dbReference type="PROSITE" id="PS00409">
    <property type="entry name" value="PROKAR_NTER_METHYL"/>
    <property type="match status" value="1"/>
</dbReference>
<reference evidence="2 3" key="1">
    <citation type="submission" date="2016-11" db="EMBL/GenBank/DDBJ databases">
        <authorList>
            <person name="Jaros S."/>
            <person name="Januszkiewicz K."/>
            <person name="Wedrychowicz H."/>
        </authorList>
    </citation>
    <scope>NUCLEOTIDE SEQUENCE [LARGE SCALE GENOMIC DNA]</scope>
    <source>
        <strain evidence="2 3">Y1</strain>
    </source>
</reference>
<evidence type="ECO:0000256" key="1">
    <source>
        <dbReference type="SAM" id="Phobius"/>
    </source>
</evidence>
<keyword evidence="1" id="KW-0472">Membrane</keyword>
<sequence length="179" mass="19951">MKKSKKKLKGMTLIEMIISIFIFAIMGGLLILIGTHIDATSKATNNLKNKVVVESPYAANHISQIGEDEHGDPEYLDKSEMDITVKIHASGKYWVKEQTDADDPSKFEFVEKSYGNADGDVVVNMKAEKYSTEKLVTDGMTEEQIKDMQKKVNGKLNLDFFDVLPAEEPEAEGESAETE</sequence>
<organism evidence="2 3">
    <name type="scientific">Ruminococcus flavefaciens</name>
    <dbReference type="NCBI Taxonomy" id="1265"/>
    <lineage>
        <taxon>Bacteria</taxon>
        <taxon>Bacillati</taxon>
        <taxon>Bacillota</taxon>
        <taxon>Clostridia</taxon>
        <taxon>Eubacteriales</taxon>
        <taxon>Oscillospiraceae</taxon>
        <taxon>Ruminococcus</taxon>
    </lineage>
</organism>
<name>A0A1M7KYQ6_RUMFL</name>
<feature type="transmembrane region" description="Helical" evidence="1">
    <location>
        <begin position="12"/>
        <end position="33"/>
    </location>
</feature>
<evidence type="ECO:0000313" key="2">
    <source>
        <dbReference type="EMBL" id="SHM70407.1"/>
    </source>
</evidence>
<keyword evidence="1" id="KW-0812">Transmembrane</keyword>
<dbReference type="EMBL" id="FRCT01000010">
    <property type="protein sequence ID" value="SHM70407.1"/>
    <property type="molecule type" value="Genomic_DNA"/>
</dbReference>
<accession>A0A1M7KYQ6</accession>
<proteinExistence type="predicted"/>
<dbReference type="Proteomes" id="UP000184394">
    <property type="component" value="Unassembled WGS sequence"/>
</dbReference>
<evidence type="ECO:0000313" key="3">
    <source>
        <dbReference type="Proteomes" id="UP000184394"/>
    </source>
</evidence>
<dbReference type="Pfam" id="PF07963">
    <property type="entry name" value="N_methyl"/>
    <property type="match status" value="1"/>
</dbReference>
<dbReference type="NCBIfam" id="TIGR02532">
    <property type="entry name" value="IV_pilin_GFxxxE"/>
    <property type="match status" value="1"/>
</dbReference>
<dbReference type="InterPro" id="IPR012902">
    <property type="entry name" value="N_methyl_site"/>
</dbReference>
<dbReference type="OrthoDB" id="1822296at2"/>
<dbReference type="AlphaFoldDB" id="A0A1M7KYQ6"/>
<keyword evidence="1" id="KW-1133">Transmembrane helix</keyword>
<gene>
    <name evidence="2" type="ORF">SAMN04487860_110113</name>
</gene>